<keyword evidence="1" id="KW-1185">Reference proteome</keyword>
<dbReference type="PANTHER" id="PTHR33568:SF3">
    <property type="entry name" value="DNA-DIRECTED DNA POLYMERASE"/>
    <property type="match status" value="1"/>
</dbReference>
<evidence type="ECO:0000313" key="1">
    <source>
        <dbReference type="Proteomes" id="UP000050741"/>
    </source>
</evidence>
<dbReference type="SUPFAM" id="SSF56672">
    <property type="entry name" value="DNA/RNA polymerases"/>
    <property type="match status" value="1"/>
</dbReference>
<organism evidence="1 2">
    <name type="scientific">Globodera pallida</name>
    <name type="common">Potato cyst nematode worm</name>
    <name type="synonym">Heterodera pallida</name>
    <dbReference type="NCBI Taxonomy" id="36090"/>
    <lineage>
        <taxon>Eukaryota</taxon>
        <taxon>Metazoa</taxon>
        <taxon>Ecdysozoa</taxon>
        <taxon>Nematoda</taxon>
        <taxon>Chromadorea</taxon>
        <taxon>Rhabditida</taxon>
        <taxon>Tylenchina</taxon>
        <taxon>Tylenchomorpha</taxon>
        <taxon>Tylenchoidea</taxon>
        <taxon>Heteroderidae</taxon>
        <taxon>Heteroderinae</taxon>
        <taxon>Globodera</taxon>
    </lineage>
</organism>
<evidence type="ECO:0000313" key="2">
    <source>
        <dbReference type="WBParaSite" id="GPLIN_000316900"/>
    </source>
</evidence>
<accession>A0A183BRD3</accession>
<dbReference type="AlphaFoldDB" id="A0A183BRD3"/>
<sequence>MSQEDGYTHVELNKALQLGYQIVDLFEVWHYDKWDGELFREYVNTFVGLKVQASGWPLGCETSEQRKAYVEEFEQIEGIRLNADKIANNPGLRMVAGEALGQMKREHCSRRIYEFVSGGPKNYGFRHCDRTSGEDERAELKVRSFRLSYAAHQLLNFESMKRIVLQHYDIDGRM</sequence>
<reference evidence="1" key="2">
    <citation type="submission" date="2014-05" db="EMBL/GenBank/DDBJ databases">
        <title>The genome and life-stage specific transcriptomes of Globodera pallida elucidate key aspects of plant parasitism by a cyst nematode.</title>
        <authorList>
            <person name="Cotton J.A."/>
            <person name="Lilley C.J."/>
            <person name="Jones L.M."/>
            <person name="Kikuchi T."/>
            <person name="Reid A.J."/>
            <person name="Thorpe P."/>
            <person name="Tsai I.J."/>
            <person name="Beasley H."/>
            <person name="Blok V."/>
            <person name="Cock P.J.A."/>
            <person name="Van den Akker S.E."/>
            <person name="Holroyd N."/>
            <person name="Hunt M."/>
            <person name="Mantelin S."/>
            <person name="Naghra H."/>
            <person name="Pain A."/>
            <person name="Palomares-Rius J.E."/>
            <person name="Zarowiecki M."/>
            <person name="Berriman M."/>
            <person name="Jones J.T."/>
            <person name="Urwin P.E."/>
        </authorList>
    </citation>
    <scope>NUCLEOTIDE SEQUENCE [LARGE SCALE GENOMIC DNA]</scope>
    <source>
        <strain evidence="1">Lindley</strain>
    </source>
</reference>
<dbReference type="PANTHER" id="PTHR33568">
    <property type="entry name" value="DNA POLYMERASE"/>
    <property type="match status" value="1"/>
</dbReference>
<protein>
    <submittedName>
        <fullName evidence="2">Aldo_ket_red domain-containing protein</fullName>
    </submittedName>
</protein>
<reference evidence="2" key="3">
    <citation type="submission" date="2016-06" db="UniProtKB">
        <authorList>
            <consortium name="WormBaseParasite"/>
        </authorList>
    </citation>
    <scope>IDENTIFICATION</scope>
</reference>
<reference evidence="1" key="1">
    <citation type="submission" date="2013-12" db="EMBL/GenBank/DDBJ databases">
        <authorList>
            <person name="Aslett M."/>
        </authorList>
    </citation>
    <scope>NUCLEOTIDE SEQUENCE [LARGE SCALE GENOMIC DNA]</scope>
    <source>
        <strain evidence="1">Lindley</strain>
    </source>
</reference>
<proteinExistence type="predicted"/>
<dbReference type="WBParaSite" id="GPLIN_000316900">
    <property type="protein sequence ID" value="GPLIN_000316900"/>
    <property type="gene ID" value="GPLIN_000316900"/>
</dbReference>
<dbReference type="InterPro" id="IPR043502">
    <property type="entry name" value="DNA/RNA_pol_sf"/>
</dbReference>
<dbReference type="Proteomes" id="UP000050741">
    <property type="component" value="Unassembled WGS sequence"/>
</dbReference>
<name>A0A183BRD3_GLOPA</name>